<dbReference type="Pfam" id="PF08547">
    <property type="entry name" value="CIA30"/>
    <property type="match status" value="1"/>
</dbReference>
<keyword evidence="1" id="KW-0732">Signal</keyword>
<dbReference type="AlphaFoldDB" id="A0A6L6QDS0"/>
<dbReference type="InterPro" id="IPR006680">
    <property type="entry name" value="Amidohydro-rel"/>
</dbReference>
<dbReference type="SUPFAM" id="SSF51338">
    <property type="entry name" value="Composite domain of metallo-dependent hydrolases"/>
    <property type="match status" value="1"/>
</dbReference>
<dbReference type="Pfam" id="PF01979">
    <property type="entry name" value="Amidohydro_1"/>
    <property type="match status" value="1"/>
</dbReference>
<gene>
    <name evidence="4" type="ORF">GM658_06975</name>
</gene>
<evidence type="ECO:0000256" key="1">
    <source>
        <dbReference type="SAM" id="SignalP"/>
    </source>
</evidence>
<dbReference type="Gene3D" id="1.20.58.520">
    <property type="entry name" value="Amidohydrolase"/>
    <property type="match status" value="1"/>
</dbReference>
<feature type="signal peptide" evidence="1">
    <location>
        <begin position="1"/>
        <end position="18"/>
    </location>
</feature>
<feature type="domain" description="NADH:ubiquinone oxidoreductase intermediate-associated protein 30" evidence="3">
    <location>
        <begin position="455"/>
        <end position="562"/>
    </location>
</feature>
<dbReference type="Gene3D" id="3.30.110.90">
    <property type="entry name" value="Amidohydrolase"/>
    <property type="match status" value="1"/>
</dbReference>
<feature type="domain" description="Amidohydrolase-related" evidence="2">
    <location>
        <begin position="162"/>
        <end position="408"/>
    </location>
</feature>
<organism evidence="4 5">
    <name type="scientific">Massilia eburnea</name>
    <dbReference type="NCBI Taxonomy" id="1776165"/>
    <lineage>
        <taxon>Bacteria</taxon>
        <taxon>Pseudomonadati</taxon>
        <taxon>Pseudomonadota</taxon>
        <taxon>Betaproteobacteria</taxon>
        <taxon>Burkholderiales</taxon>
        <taxon>Oxalobacteraceae</taxon>
        <taxon>Telluria group</taxon>
        <taxon>Massilia</taxon>
    </lineage>
</organism>
<sequence>MLKLLVAASLACALPAMAVEATLIKDVRVFDGQQVYAKRSVLLEGGKIASADFKGKAPDGAQVVDGAGRTLMPGLIDSHTHSFQHFELPLVFGVTSELDMFTAVPLLQEMNGRMQRGENRDRPDIISAGILATVPGGHGTEYGMAIPTLTKPEEAQPWVDARIAEGSHFIKIVMEPGWPGHPMPSLDRATVKALVAAAHKRGKMAVVHISNPADARAALEEGADGLVHLFSGESISGTDLKSFVKLAHDRKAFIIPTFSVLESVAGLKEKDVLEDKKMMALLTSDQIVPLNSPYGKTEMAQRMNATREVVAALRNAGVPLLAGTDAGNGGTQAGASLHHELLSLTQAGLTPLEALRSATSVPAKAFHLAERGVIAKGAKADLVLVDGDPSQDIKASRNIVEVWKDGATVSERRKAQQELVAKELSAPKAAPLVLPADGMISLFSKEKLASPFGTGWVPSNDAFLGGKSTVNLEYAGENSVNVKASVQPGFAFPWAGIAFVPGSQAFQPANLSAAKTLRFRVKGDGQGYQVGIMHGSARIPVYQPFAAGAEWQEVALPMASFAGVDTSAITLIMFNAGPKTGDYQFQIADVRLTNQ</sequence>
<proteinExistence type="predicted"/>
<dbReference type="InterPro" id="IPR013857">
    <property type="entry name" value="NADH-UbQ_OxRdtase-assoc_prot30"/>
</dbReference>
<dbReference type="InterPro" id="IPR008979">
    <property type="entry name" value="Galactose-bd-like_sf"/>
</dbReference>
<dbReference type="Proteomes" id="UP000472320">
    <property type="component" value="Unassembled WGS sequence"/>
</dbReference>
<dbReference type="Gene3D" id="2.30.40.10">
    <property type="entry name" value="Urease, subunit C, domain 1"/>
    <property type="match status" value="1"/>
</dbReference>
<evidence type="ECO:0000313" key="5">
    <source>
        <dbReference type="Proteomes" id="UP000472320"/>
    </source>
</evidence>
<protein>
    <submittedName>
        <fullName evidence="4">Amidohydrolase family protein</fullName>
    </submittedName>
</protein>
<dbReference type="InterPro" id="IPR032466">
    <property type="entry name" value="Metal_Hydrolase"/>
</dbReference>
<accession>A0A6L6QDS0</accession>
<dbReference type="RefSeq" id="WP_155453290.1">
    <property type="nucleotide sequence ID" value="NZ_WNKX01000004.1"/>
</dbReference>
<evidence type="ECO:0000313" key="4">
    <source>
        <dbReference type="EMBL" id="MTW10345.1"/>
    </source>
</evidence>
<keyword evidence="5" id="KW-1185">Reference proteome</keyword>
<dbReference type="InterPro" id="IPR011059">
    <property type="entry name" value="Metal-dep_hydrolase_composite"/>
</dbReference>
<dbReference type="SUPFAM" id="SSF51556">
    <property type="entry name" value="Metallo-dependent hydrolases"/>
    <property type="match status" value="1"/>
</dbReference>
<feature type="chain" id="PRO_5026822626" evidence="1">
    <location>
        <begin position="19"/>
        <end position="595"/>
    </location>
</feature>
<name>A0A6L6QDS0_9BURK</name>
<dbReference type="GO" id="GO:0016810">
    <property type="term" value="F:hydrolase activity, acting on carbon-nitrogen (but not peptide) bonds"/>
    <property type="evidence" value="ECO:0007669"/>
    <property type="project" value="InterPro"/>
</dbReference>
<comment type="caution">
    <text evidence="4">The sequence shown here is derived from an EMBL/GenBank/DDBJ whole genome shotgun (WGS) entry which is preliminary data.</text>
</comment>
<dbReference type="Gene3D" id="2.60.120.430">
    <property type="entry name" value="Galactose-binding lectin"/>
    <property type="match status" value="1"/>
</dbReference>
<dbReference type="OrthoDB" id="9782972at2"/>
<dbReference type="Gene3D" id="3.40.50.10910">
    <property type="entry name" value="Amidohydrolase"/>
    <property type="match status" value="1"/>
</dbReference>
<dbReference type="SUPFAM" id="SSF49785">
    <property type="entry name" value="Galactose-binding domain-like"/>
    <property type="match status" value="1"/>
</dbReference>
<keyword evidence="4" id="KW-0378">Hydrolase</keyword>
<dbReference type="InterPro" id="IPR051781">
    <property type="entry name" value="Metallo-dep_Hydrolase"/>
</dbReference>
<evidence type="ECO:0000259" key="2">
    <source>
        <dbReference type="Pfam" id="PF01979"/>
    </source>
</evidence>
<evidence type="ECO:0000259" key="3">
    <source>
        <dbReference type="Pfam" id="PF08547"/>
    </source>
</evidence>
<reference evidence="4 5" key="1">
    <citation type="submission" date="2019-11" db="EMBL/GenBank/DDBJ databases">
        <title>Type strains purchased from KCTC, JCM and DSMZ.</title>
        <authorList>
            <person name="Lu H."/>
        </authorList>
    </citation>
    <scope>NUCLEOTIDE SEQUENCE [LARGE SCALE GENOMIC DNA]</scope>
    <source>
        <strain evidence="4 5">JCM 31587</strain>
    </source>
</reference>
<dbReference type="EMBL" id="WNKX01000004">
    <property type="protein sequence ID" value="MTW10345.1"/>
    <property type="molecule type" value="Genomic_DNA"/>
</dbReference>
<dbReference type="PANTHER" id="PTHR43135:SF3">
    <property type="entry name" value="ALPHA-D-RIBOSE 1-METHYLPHOSPHONATE 5-TRIPHOSPHATE DIPHOSPHATASE"/>
    <property type="match status" value="1"/>
</dbReference>
<dbReference type="PANTHER" id="PTHR43135">
    <property type="entry name" value="ALPHA-D-RIBOSE 1-METHYLPHOSPHONATE 5-TRIPHOSPHATE DIPHOSPHATASE"/>
    <property type="match status" value="1"/>
</dbReference>